<gene>
    <name evidence="5" type="ORF">SAMN05660733_06753</name>
</gene>
<dbReference type="Proteomes" id="UP000192840">
    <property type="component" value="Unassembled WGS sequence"/>
</dbReference>
<dbReference type="STRING" id="40571.SAMN05660733_06753"/>
<protein>
    <submittedName>
        <fullName evidence="5">GntR family transcriptional regulator</fullName>
    </submittedName>
</protein>
<dbReference type="GO" id="GO:0003700">
    <property type="term" value="F:DNA-binding transcription factor activity"/>
    <property type="evidence" value="ECO:0007669"/>
    <property type="project" value="InterPro"/>
</dbReference>
<dbReference type="Gene3D" id="1.10.10.10">
    <property type="entry name" value="Winged helix-like DNA-binding domain superfamily/Winged helix DNA-binding domain"/>
    <property type="match status" value="1"/>
</dbReference>
<dbReference type="PANTHER" id="PTHR44846:SF17">
    <property type="entry name" value="GNTR-FAMILY TRANSCRIPTIONAL REGULATOR"/>
    <property type="match status" value="1"/>
</dbReference>
<dbReference type="InterPro" id="IPR050679">
    <property type="entry name" value="Bact_HTH_transcr_reg"/>
</dbReference>
<feature type="domain" description="HTH gntR-type" evidence="4">
    <location>
        <begin position="1"/>
        <end position="32"/>
    </location>
</feature>
<reference evidence="6" key="1">
    <citation type="submission" date="2017-04" db="EMBL/GenBank/DDBJ databases">
        <authorList>
            <person name="Varghese N."/>
            <person name="Submissions S."/>
        </authorList>
    </citation>
    <scope>NUCLEOTIDE SEQUENCE [LARGE SCALE GENOMIC DNA]</scope>
    <source>
        <strain evidence="6">DSM 44073</strain>
    </source>
</reference>
<evidence type="ECO:0000259" key="4">
    <source>
        <dbReference type="PROSITE" id="PS50949"/>
    </source>
</evidence>
<evidence type="ECO:0000313" key="6">
    <source>
        <dbReference type="Proteomes" id="UP000192840"/>
    </source>
</evidence>
<organism evidence="5 6">
    <name type="scientific">Lentzea albidocapillata</name>
    <dbReference type="NCBI Taxonomy" id="40571"/>
    <lineage>
        <taxon>Bacteria</taxon>
        <taxon>Bacillati</taxon>
        <taxon>Actinomycetota</taxon>
        <taxon>Actinomycetes</taxon>
        <taxon>Pseudonocardiales</taxon>
        <taxon>Pseudonocardiaceae</taxon>
        <taxon>Lentzea</taxon>
    </lineage>
</organism>
<evidence type="ECO:0000256" key="1">
    <source>
        <dbReference type="ARBA" id="ARBA00023015"/>
    </source>
</evidence>
<dbReference type="SUPFAM" id="SSF64288">
    <property type="entry name" value="Chorismate lyase-like"/>
    <property type="match status" value="1"/>
</dbReference>
<dbReference type="InterPro" id="IPR036388">
    <property type="entry name" value="WH-like_DNA-bd_sf"/>
</dbReference>
<dbReference type="eggNOG" id="COG2188">
    <property type="taxonomic scope" value="Bacteria"/>
</dbReference>
<dbReference type="SMART" id="SM00866">
    <property type="entry name" value="UTRA"/>
    <property type="match status" value="1"/>
</dbReference>
<dbReference type="PANTHER" id="PTHR44846">
    <property type="entry name" value="MANNOSYL-D-GLYCERATE TRANSPORT/METABOLISM SYSTEM REPRESSOR MNGR-RELATED"/>
    <property type="match status" value="1"/>
</dbReference>
<proteinExistence type="predicted"/>
<dbReference type="GO" id="GO:0045892">
    <property type="term" value="P:negative regulation of DNA-templated transcription"/>
    <property type="evidence" value="ECO:0007669"/>
    <property type="project" value="TreeGrafter"/>
</dbReference>
<dbReference type="InterPro" id="IPR011663">
    <property type="entry name" value="UTRA"/>
</dbReference>
<sequence length="216" mass="24118">MSLPTIRQALGVLRAEGLIESRHGIGTFVKEQRRLQRRSRGRYGSARDHQKLLTHHLRHDIVFAGRGPVPGHIAEVMGIEPGTEVVIRRRHLFDKDTNQPEEIGASYLPVEVAGGTFLEQPKVVPTALFLCVEDLTGRRYTRAHDQWIARMPTAEESGILELPTGASVMHVVHVARDEDGDVLEVSESIWPADRVIVIDDYLIEQEAEQPTAASEV</sequence>
<keyword evidence="6" id="KW-1185">Reference proteome</keyword>
<evidence type="ECO:0000256" key="2">
    <source>
        <dbReference type="ARBA" id="ARBA00023125"/>
    </source>
</evidence>
<evidence type="ECO:0000313" key="5">
    <source>
        <dbReference type="EMBL" id="SMD22323.1"/>
    </source>
</evidence>
<keyword evidence="1" id="KW-0805">Transcription regulation</keyword>
<name>A0A1W2FKF3_9PSEU</name>
<dbReference type="InterPro" id="IPR028978">
    <property type="entry name" value="Chorismate_lyase_/UTRA_dom_sf"/>
</dbReference>
<dbReference type="Gene3D" id="3.40.1410.10">
    <property type="entry name" value="Chorismate lyase-like"/>
    <property type="match status" value="1"/>
</dbReference>
<dbReference type="PROSITE" id="PS50949">
    <property type="entry name" value="HTH_GNTR"/>
    <property type="match status" value="1"/>
</dbReference>
<dbReference type="GO" id="GO:0003677">
    <property type="term" value="F:DNA binding"/>
    <property type="evidence" value="ECO:0007669"/>
    <property type="project" value="UniProtKB-KW"/>
</dbReference>
<dbReference type="Pfam" id="PF07702">
    <property type="entry name" value="UTRA"/>
    <property type="match status" value="1"/>
</dbReference>
<keyword evidence="3" id="KW-0804">Transcription</keyword>
<keyword evidence="2" id="KW-0238">DNA-binding</keyword>
<evidence type="ECO:0000256" key="3">
    <source>
        <dbReference type="ARBA" id="ARBA00023163"/>
    </source>
</evidence>
<dbReference type="AlphaFoldDB" id="A0A1W2FKF3"/>
<dbReference type="EMBL" id="FWYC01000016">
    <property type="protein sequence ID" value="SMD22323.1"/>
    <property type="molecule type" value="Genomic_DNA"/>
</dbReference>
<dbReference type="InterPro" id="IPR000524">
    <property type="entry name" value="Tscrpt_reg_HTH_GntR"/>
</dbReference>
<accession>A0A1W2FKF3</accession>